<feature type="domain" description="GspD-like N0" evidence="14">
    <location>
        <begin position="28"/>
        <end position="98"/>
    </location>
</feature>
<evidence type="ECO:0000313" key="16">
    <source>
        <dbReference type="Proteomes" id="UP000771797"/>
    </source>
</evidence>
<evidence type="ECO:0000313" key="15">
    <source>
        <dbReference type="EMBL" id="KAF0804185.1"/>
    </source>
</evidence>
<accession>A0ABQ6Y5J9</accession>
<comment type="caution">
    <text evidence="15">The sequence shown here is derived from an EMBL/GenBank/DDBJ whole genome shotgun (WGS) entry which is preliminary data.</text>
</comment>
<dbReference type="EMBL" id="AQPF01000036">
    <property type="protein sequence ID" value="KAF0804185.1"/>
    <property type="molecule type" value="Genomic_DNA"/>
</dbReference>
<dbReference type="InterPro" id="IPR049371">
    <property type="entry name" value="GspD-like_N0"/>
</dbReference>
<dbReference type="InterPro" id="IPR005644">
    <property type="entry name" value="NolW-like"/>
</dbReference>
<evidence type="ECO:0000259" key="12">
    <source>
        <dbReference type="Pfam" id="PF00263"/>
    </source>
</evidence>
<keyword evidence="6" id="KW-0732">Signal</keyword>
<name>A0ABQ6Y5J9_9GAMM</name>
<evidence type="ECO:0000256" key="8">
    <source>
        <dbReference type="ARBA" id="ARBA00023136"/>
    </source>
</evidence>
<dbReference type="InterPro" id="IPR004845">
    <property type="entry name" value="T2SS_GspD_CS"/>
</dbReference>
<keyword evidence="4" id="KW-1134">Transmembrane beta strand</keyword>
<comment type="similarity">
    <text evidence="2">Belongs to the bacterial secretin family. GSP D subfamily.</text>
</comment>
<evidence type="ECO:0000256" key="2">
    <source>
        <dbReference type="ARBA" id="ARBA00006980"/>
    </source>
</evidence>
<feature type="compositionally biased region" description="Basic and acidic residues" evidence="11">
    <location>
        <begin position="646"/>
        <end position="672"/>
    </location>
</feature>
<evidence type="ECO:0000256" key="3">
    <source>
        <dbReference type="ARBA" id="ARBA00022448"/>
    </source>
</evidence>
<proteinExistence type="inferred from homology"/>
<keyword evidence="8" id="KW-0472">Membrane</keyword>
<dbReference type="PRINTS" id="PR00811">
    <property type="entry name" value="BCTERIALGSPD"/>
</dbReference>
<evidence type="ECO:0000256" key="7">
    <source>
        <dbReference type="ARBA" id="ARBA00022927"/>
    </source>
</evidence>
<evidence type="ECO:0000259" key="14">
    <source>
        <dbReference type="Pfam" id="PF21305"/>
    </source>
</evidence>
<dbReference type="InterPro" id="IPR013356">
    <property type="entry name" value="T2SS_GspD"/>
</dbReference>
<feature type="domain" description="NolW-like" evidence="13">
    <location>
        <begin position="187"/>
        <end position="261"/>
    </location>
</feature>
<protein>
    <submittedName>
        <fullName evidence="15">General (Type II) secretion pathway protein D</fullName>
    </submittedName>
</protein>
<dbReference type="InterPro" id="IPR004846">
    <property type="entry name" value="T2SS/T3SS_dom"/>
</dbReference>
<keyword evidence="9" id="KW-0998">Cell outer membrane</keyword>
<feature type="compositionally biased region" description="Basic and acidic residues" evidence="11">
    <location>
        <begin position="695"/>
        <end position="704"/>
    </location>
</feature>
<evidence type="ECO:0000256" key="10">
    <source>
        <dbReference type="RuleBase" id="RU004004"/>
    </source>
</evidence>
<dbReference type="InterPro" id="IPR050810">
    <property type="entry name" value="Bact_Secretion_Sys_Channel"/>
</dbReference>
<keyword evidence="5" id="KW-0812">Transmembrane</keyword>
<reference evidence="15 16" key="1">
    <citation type="submission" date="2012-09" db="EMBL/GenBank/DDBJ databases">
        <title>Genome Sequence of alkane-degrading Bacterium Alcanivorax sp. 6-D-6.</title>
        <authorList>
            <person name="Lai Q."/>
            <person name="Shao Z."/>
        </authorList>
    </citation>
    <scope>NUCLEOTIDE SEQUENCE [LARGE SCALE GENOMIC DNA]</scope>
    <source>
        <strain evidence="15 16">6-D-6</strain>
    </source>
</reference>
<evidence type="ECO:0000256" key="11">
    <source>
        <dbReference type="SAM" id="MobiDB-lite"/>
    </source>
</evidence>
<sequence>MSVSLPAHAQRAGQDQVVQNADGKTWTVNIRNADIQAFISQVAEMTGKNFVVDPRVRARDVTVISNQPLTSAEVYELFLSVLQVHGYAAVPSGDVVKIVTNTTAKQSNLPMTEANEAGGEELVTQVIAVQNSPVEELVPVLRPLVPQYGHLAAVGSANALIISDHADNIQRMRAIIHHLDNTESEEVEIVQLQHAFAGNMVSLLDQLVSSPQAAGGNRRAPRAESATVVADERTNRLILKGDRATRARLLPLIARLDTPSSASSRVQVIRLSHGDAEDMAELLMNFAQGAAAVRKGGEGSSTPGGSSGAAVAGTGDNKVSIQADASLNALVIRAEPEMMNELQSVISQLDVRRTQILIEAAIVEVTGDKADSLGFQYLAGSSSGGYGGVNFSGQGLSVQGLIQAMLTDDPTNLTLGDGIAAGFGETDADGNLRWGALVQALASTTNTNLLSTPSILTLDNQEASIIVGENVPFITGQSTSSSSTTANPFTTIQREDVGLTLKVTPHLAGMDTIRLELDQETSAVKDDSSASDIITTKRQLTTTVLADDGQTIALGGLISDDVQKTVRKVPLLGDIPLLGVLFRATSETHVKRNLMVFIKPTILESNERLVDMTRDKYMGITAMQFSVDENGELVQEVKNPLPTRVDRLFNGRTSTSDDYRRAYEREQQRSADESVVPPASGPVINAEQGSAAQKSKADDEQGEQ</sequence>
<gene>
    <name evidence="15" type="ORF">A6D6_03267</name>
</gene>
<dbReference type="PROSITE" id="PS00875">
    <property type="entry name" value="T2SP_D"/>
    <property type="match status" value="1"/>
</dbReference>
<evidence type="ECO:0000256" key="9">
    <source>
        <dbReference type="ARBA" id="ARBA00023237"/>
    </source>
</evidence>
<keyword evidence="16" id="KW-1185">Reference proteome</keyword>
<organism evidence="15 16">
    <name type="scientific">Alcanivorax xiamenensis</name>
    <dbReference type="NCBI Taxonomy" id="1177156"/>
    <lineage>
        <taxon>Bacteria</taxon>
        <taxon>Pseudomonadati</taxon>
        <taxon>Pseudomonadota</taxon>
        <taxon>Gammaproteobacteria</taxon>
        <taxon>Oceanospirillales</taxon>
        <taxon>Alcanivoracaceae</taxon>
        <taxon>Alcanivorax</taxon>
    </lineage>
</organism>
<evidence type="ECO:0000259" key="13">
    <source>
        <dbReference type="Pfam" id="PF03958"/>
    </source>
</evidence>
<dbReference type="Pfam" id="PF03958">
    <property type="entry name" value="Secretin_N"/>
    <property type="match status" value="3"/>
</dbReference>
<dbReference type="NCBIfam" id="TIGR02517">
    <property type="entry name" value="type_II_gspD"/>
    <property type="match status" value="1"/>
</dbReference>
<dbReference type="PANTHER" id="PTHR30332">
    <property type="entry name" value="PROBABLE GENERAL SECRETION PATHWAY PROTEIN D"/>
    <property type="match status" value="1"/>
</dbReference>
<dbReference type="Pfam" id="PF00263">
    <property type="entry name" value="Secretin"/>
    <property type="match status" value="1"/>
</dbReference>
<dbReference type="PANTHER" id="PTHR30332:SF24">
    <property type="entry name" value="SECRETIN GSPD-RELATED"/>
    <property type="match status" value="1"/>
</dbReference>
<dbReference type="Proteomes" id="UP000771797">
    <property type="component" value="Unassembled WGS sequence"/>
</dbReference>
<keyword evidence="3 10" id="KW-0813">Transport</keyword>
<evidence type="ECO:0000256" key="1">
    <source>
        <dbReference type="ARBA" id="ARBA00004442"/>
    </source>
</evidence>
<evidence type="ECO:0000256" key="5">
    <source>
        <dbReference type="ARBA" id="ARBA00022692"/>
    </source>
</evidence>
<dbReference type="Pfam" id="PF21305">
    <property type="entry name" value="type_II_gspD_N0"/>
    <property type="match status" value="1"/>
</dbReference>
<feature type="region of interest" description="Disordered" evidence="11">
    <location>
        <begin position="646"/>
        <end position="704"/>
    </location>
</feature>
<feature type="domain" description="Type II/III secretion system secretin-like" evidence="12">
    <location>
        <begin position="440"/>
        <end position="603"/>
    </location>
</feature>
<evidence type="ECO:0000256" key="4">
    <source>
        <dbReference type="ARBA" id="ARBA00022452"/>
    </source>
</evidence>
<dbReference type="InterPro" id="IPR038591">
    <property type="entry name" value="NolW-like_sf"/>
</dbReference>
<dbReference type="InterPro" id="IPR001775">
    <property type="entry name" value="GspD/PilQ"/>
</dbReference>
<comment type="subcellular location">
    <subcellularLocation>
        <location evidence="1 10">Cell outer membrane</location>
    </subcellularLocation>
</comment>
<feature type="domain" description="NolW-like" evidence="13">
    <location>
        <begin position="266"/>
        <end position="355"/>
    </location>
</feature>
<feature type="domain" description="NolW-like" evidence="13">
    <location>
        <begin position="124"/>
        <end position="181"/>
    </location>
</feature>
<keyword evidence="7" id="KW-0653">Protein transport</keyword>
<dbReference type="RefSeq" id="WP_159661327.1">
    <property type="nucleotide sequence ID" value="NZ_AQPF01000036.1"/>
</dbReference>
<evidence type="ECO:0000256" key="6">
    <source>
        <dbReference type="ARBA" id="ARBA00022729"/>
    </source>
</evidence>
<dbReference type="Gene3D" id="3.30.1370.120">
    <property type="match status" value="3"/>
</dbReference>